<proteinExistence type="predicted"/>
<accession>A0A0G1SDH0</accession>
<name>A0A0G1SDH0_9BACT</name>
<gene>
    <name evidence="1" type="ORF">UX56_C0041G0010</name>
</gene>
<comment type="caution">
    <text evidence="1">The sequence shown here is derived from an EMBL/GenBank/DDBJ whole genome shotgun (WGS) entry which is preliminary data.</text>
</comment>
<organism evidence="1 2">
    <name type="scientific">Candidatus Azambacteria bacterium GW2011_GWD2_46_48</name>
    <dbReference type="NCBI Taxonomy" id="1618623"/>
    <lineage>
        <taxon>Bacteria</taxon>
        <taxon>Candidatus Azamiibacteriota</taxon>
    </lineage>
</organism>
<dbReference type="EMBL" id="LCMR01000041">
    <property type="protein sequence ID" value="KKU40128.1"/>
    <property type="molecule type" value="Genomic_DNA"/>
</dbReference>
<dbReference type="Proteomes" id="UP000034391">
    <property type="component" value="Unassembled WGS sequence"/>
</dbReference>
<evidence type="ECO:0000313" key="1">
    <source>
        <dbReference type="EMBL" id="KKU40128.1"/>
    </source>
</evidence>
<feature type="non-terminal residue" evidence="1">
    <location>
        <position position="1"/>
    </location>
</feature>
<sequence length="81" mass="8864">RIRTGSHLFLHPVRNLLVGEPRIELGLPAPKAGVLPLYDSPIIFLTGQETGMLTITLRPASVLCPIIALCGIIDKRHDYGH</sequence>
<reference evidence="1 2" key="1">
    <citation type="journal article" date="2015" name="Nature">
        <title>rRNA introns, odd ribosomes, and small enigmatic genomes across a large radiation of phyla.</title>
        <authorList>
            <person name="Brown C.T."/>
            <person name="Hug L.A."/>
            <person name="Thomas B.C."/>
            <person name="Sharon I."/>
            <person name="Castelle C.J."/>
            <person name="Singh A."/>
            <person name="Wilkins M.J."/>
            <person name="Williams K.H."/>
            <person name="Banfield J.F."/>
        </authorList>
    </citation>
    <scope>NUCLEOTIDE SEQUENCE [LARGE SCALE GENOMIC DNA]</scope>
</reference>
<dbReference type="AlphaFoldDB" id="A0A0G1SDH0"/>
<protein>
    <submittedName>
        <fullName evidence="1">Uncharacterized protein</fullName>
    </submittedName>
</protein>
<evidence type="ECO:0000313" key="2">
    <source>
        <dbReference type="Proteomes" id="UP000034391"/>
    </source>
</evidence>